<feature type="compositionally biased region" description="Polar residues" evidence="8">
    <location>
        <begin position="104"/>
        <end position="115"/>
    </location>
</feature>
<dbReference type="InterPro" id="IPR005637">
    <property type="entry name" value="TAP_C_dom"/>
</dbReference>
<evidence type="ECO:0000256" key="7">
    <source>
        <dbReference type="ARBA" id="ARBA00023242"/>
    </source>
</evidence>
<dbReference type="Gene3D" id="3.80.10.10">
    <property type="entry name" value="Ribonuclease Inhibitor"/>
    <property type="match status" value="1"/>
</dbReference>
<dbReference type="PROSITE" id="PS51281">
    <property type="entry name" value="TAP_C"/>
    <property type="match status" value="1"/>
</dbReference>
<evidence type="ECO:0000313" key="11">
    <source>
        <dbReference type="EMBL" id="KAG0009596.1"/>
    </source>
</evidence>
<dbReference type="SUPFAM" id="SSF54427">
    <property type="entry name" value="NTF2-like"/>
    <property type="match status" value="1"/>
</dbReference>
<feature type="domain" description="NTF2" evidence="9">
    <location>
        <begin position="419"/>
        <end position="591"/>
    </location>
</feature>
<reference evidence="11" key="1">
    <citation type="journal article" date="2020" name="Fungal Divers.">
        <title>Resolving the Mortierellaceae phylogeny through synthesis of multi-gene phylogenetics and phylogenomics.</title>
        <authorList>
            <person name="Vandepol N."/>
            <person name="Liber J."/>
            <person name="Desiro A."/>
            <person name="Na H."/>
            <person name="Kennedy M."/>
            <person name="Barry K."/>
            <person name="Grigoriev I.V."/>
            <person name="Miller A.N."/>
            <person name="O'Donnell K."/>
            <person name="Stajich J.E."/>
            <person name="Bonito G."/>
        </authorList>
    </citation>
    <scope>NUCLEOTIDE SEQUENCE</scope>
    <source>
        <strain evidence="11">NRRL 2769</strain>
    </source>
</reference>
<evidence type="ECO:0000256" key="2">
    <source>
        <dbReference type="ARBA" id="ARBA00009285"/>
    </source>
</evidence>
<dbReference type="InterPro" id="IPR001611">
    <property type="entry name" value="Leu-rich_rpt"/>
</dbReference>
<dbReference type="SMART" id="SM00804">
    <property type="entry name" value="TAP_C"/>
    <property type="match status" value="1"/>
</dbReference>
<evidence type="ECO:0000259" key="10">
    <source>
        <dbReference type="PROSITE" id="PS51281"/>
    </source>
</evidence>
<feature type="domain" description="TAP-C" evidence="10">
    <location>
        <begin position="649"/>
        <end position="702"/>
    </location>
</feature>
<dbReference type="Gene3D" id="3.10.450.50">
    <property type="match status" value="1"/>
</dbReference>
<name>A0A9P6MPS6_9FUNG</name>
<protein>
    <submittedName>
        <fullName evidence="11">Nuclear mRNA export, poly(A)+RNA binding protein</fullName>
    </submittedName>
</protein>
<evidence type="ECO:0000259" key="9">
    <source>
        <dbReference type="PROSITE" id="PS50177"/>
    </source>
</evidence>
<dbReference type="Proteomes" id="UP000703661">
    <property type="component" value="Unassembled WGS sequence"/>
</dbReference>
<comment type="caution">
    <text evidence="11">The sequence shown here is derived from an EMBL/GenBank/DDBJ whole genome shotgun (WGS) entry which is preliminary data.</text>
</comment>
<comment type="similarity">
    <text evidence="2">Belongs to the NXF family.</text>
</comment>
<dbReference type="PANTHER" id="PTHR10662">
    <property type="entry name" value="NUCLEAR RNA EXPORT FACTOR"/>
    <property type="match status" value="1"/>
</dbReference>
<dbReference type="InterPro" id="IPR032675">
    <property type="entry name" value="LRR_dom_sf"/>
</dbReference>
<dbReference type="PANTHER" id="PTHR10662:SF22">
    <property type="entry name" value="NUCLEAR RNA EXPORT FACTOR 1"/>
    <property type="match status" value="1"/>
</dbReference>
<proteinExistence type="inferred from homology"/>
<keyword evidence="4" id="KW-0433">Leucine-rich repeat</keyword>
<feature type="compositionally biased region" description="Gly residues" evidence="8">
    <location>
        <begin position="42"/>
        <end position="54"/>
    </location>
</feature>
<dbReference type="InterPro" id="IPR032710">
    <property type="entry name" value="NTF2-like_dom_sf"/>
</dbReference>
<dbReference type="Pfam" id="PF22602">
    <property type="entry name" value="NXF_NTF2"/>
    <property type="match status" value="1"/>
</dbReference>
<feature type="compositionally biased region" description="Gly residues" evidence="8">
    <location>
        <begin position="1"/>
        <end position="15"/>
    </location>
</feature>
<dbReference type="SUPFAM" id="SSF46934">
    <property type="entry name" value="UBA-like"/>
    <property type="match status" value="1"/>
</dbReference>
<dbReference type="PROSITE" id="PS50177">
    <property type="entry name" value="NTF2_DOMAIN"/>
    <property type="match status" value="1"/>
</dbReference>
<gene>
    <name evidence="11" type="primary">MEX67</name>
    <name evidence="11" type="ORF">BGZ80_002232</name>
</gene>
<evidence type="ECO:0000256" key="8">
    <source>
        <dbReference type="SAM" id="MobiDB-lite"/>
    </source>
</evidence>
<dbReference type="InterPro" id="IPR002075">
    <property type="entry name" value="NTF2_dom"/>
</dbReference>
<evidence type="ECO:0000256" key="5">
    <source>
        <dbReference type="ARBA" id="ARBA00022737"/>
    </source>
</evidence>
<evidence type="ECO:0000313" key="12">
    <source>
        <dbReference type="Proteomes" id="UP000703661"/>
    </source>
</evidence>
<dbReference type="InterPro" id="IPR009060">
    <property type="entry name" value="UBA-like_sf"/>
</dbReference>
<keyword evidence="5" id="KW-0677">Repeat</keyword>
<feature type="region of interest" description="Disordered" evidence="8">
    <location>
        <begin position="1"/>
        <end position="115"/>
    </location>
</feature>
<dbReference type="InterPro" id="IPR018222">
    <property type="entry name" value="Nuclear_transport_factor_2_euk"/>
</dbReference>
<dbReference type="GO" id="GO:0016973">
    <property type="term" value="P:poly(A)+ mRNA export from nucleus"/>
    <property type="evidence" value="ECO:0007669"/>
    <property type="project" value="TreeGrafter"/>
</dbReference>
<dbReference type="GO" id="GO:0005634">
    <property type="term" value="C:nucleus"/>
    <property type="evidence" value="ECO:0007669"/>
    <property type="project" value="UniProtKB-SubCell"/>
</dbReference>
<evidence type="ECO:0000256" key="1">
    <source>
        <dbReference type="ARBA" id="ARBA00004123"/>
    </source>
</evidence>
<evidence type="ECO:0000256" key="4">
    <source>
        <dbReference type="ARBA" id="ARBA00022614"/>
    </source>
</evidence>
<dbReference type="Pfam" id="PF03943">
    <property type="entry name" value="TAP_C"/>
    <property type="match status" value="1"/>
</dbReference>
<dbReference type="GO" id="GO:0003723">
    <property type="term" value="F:RNA binding"/>
    <property type="evidence" value="ECO:0007669"/>
    <property type="project" value="TreeGrafter"/>
</dbReference>
<evidence type="ECO:0000256" key="6">
    <source>
        <dbReference type="ARBA" id="ARBA00022816"/>
    </source>
</evidence>
<accession>A0A9P6MPS6</accession>
<dbReference type="InterPro" id="IPR057125">
    <property type="entry name" value="NXF1/2/3/5-like_LRR"/>
</dbReference>
<dbReference type="Gene3D" id="1.10.8.10">
    <property type="entry name" value="DNA helicase RuvA subunit, C-terminal domain"/>
    <property type="match status" value="1"/>
</dbReference>
<sequence length="704" mass="76642">MIPGRGRFGGRGGRNGNNDRDQNDGAATVTGNTEIGFFTNRRGGGGGGGGGGGPVRDSNRRNRRGGVRSSVALPPRPGRGGEDMDGDLSMGGEKKNFSPYQRPGRNTRSTTTTQSDPAGAVVIFVRTQEGQSLTTDSELYDFISRKAQPTKINITKKSSNEMTGAVSFSVDNIAQAKSVRALSGIRYKKQKLIINTTQDEKIFGSSSSTSLEIRPSTSSGSASRGTIESIREFLRSRYNGGFLNLENMSKDEILRNARIFPPGNTKGRSDVGAVMMKAASEMFPETVTISFASNRLTSLQPISSVAQFFPNLQNLSLKDNNIYNYKELEYLSGKKLPNLRELILLDNPIRDKDIQRNNDDLTYRSEITKLFPSISILDQTPVAPKITFGLGDLTKNDLKPALPAPIKGNFFDNPATQATVLEFLTSYLELFDSNRSLLEHAYDNNATFSYVVMPLQSPLQRSRGKPADNWTGYNSQSRNLSRVKDLGQRTTRMYFGSRDIIQQGLMKFPETKHDLTDASKISVDSWQTGGLLPSVCIYIMLHGEFEEVRRGSRDGPKKSFDRSFIIAPAPAGSGAALHGWKCIIISDQLTLRGYNGSAAWKPEEDTTVTPSNAAPAAGSSSAFTPSLSAAVAAVAASVNQQAPMDGVSPEQHAKAQELQKLTGLNYPYALQCLMASGWDIPKGVALVNENRANIPQDAWQQPAF</sequence>
<dbReference type="PROSITE" id="PS51450">
    <property type="entry name" value="LRR"/>
    <property type="match status" value="1"/>
</dbReference>
<dbReference type="Pfam" id="PF24048">
    <property type="entry name" value="LRR_NXF1-5"/>
    <property type="match status" value="1"/>
</dbReference>
<dbReference type="InterPro" id="IPR030217">
    <property type="entry name" value="NXF_fam"/>
</dbReference>
<feature type="region of interest" description="Disordered" evidence="8">
    <location>
        <begin position="204"/>
        <end position="225"/>
    </location>
</feature>
<organism evidence="11 12">
    <name type="scientific">Entomortierella chlamydospora</name>
    <dbReference type="NCBI Taxonomy" id="101097"/>
    <lineage>
        <taxon>Eukaryota</taxon>
        <taxon>Fungi</taxon>
        <taxon>Fungi incertae sedis</taxon>
        <taxon>Mucoromycota</taxon>
        <taxon>Mortierellomycotina</taxon>
        <taxon>Mortierellomycetes</taxon>
        <taxon>Mortierellales</taxon>
        <taxon>Mortierellaceae</taxon>
        <taxon>Entomortierella</taxon>
    </lineage>
</organism>
<dbReference type="AlphaFoldDB" id="A0A9P6MPS6"/>
<keyword evidence="7" id="KW-0539">Nucleus</keyword>
<dbReference type="EMBL" id="JAAAID010001546">
    <property type="protein sequence ID" value="KAG0009596.1"/>
    <property type="molecule type" value="Genomic_DNA"/>
</dbReference>
<keyword evidence="12" id="KW-1185">Reference proteome</keyword>
<comment type="subcellular location">
    <subcellularLocation>
        <location evidence="1">Nucleus</location>
    </subcellularLocation>
</comment>
<keyword evidence="3" id="KW-0813">Transport</keyword>
<evidence type="ECO:0000256" key="3">
    <source>
        <dbReference type="ARBA" id="ARBA00022448"/>
    </source>
</evidence>
<dbReference type="SUPFAM" id="SSF52058">
    <property type="entry name" value="L domain-like"/>
    <property type="match status" value="1"/>
</dbReference>
<keyword evidence="6" id="KW-0509">mRNA transport</keyword>